<evidence type="ECO:0008006" key="3">
    <source>
        <dbReference type="Google" id="ProtNLM"/>
    </source>
</evidence>
<sequence length="91" mass="10651">MVVKETLRLHPPVPLLLPRETKSHFELNGYDIGSKTRIYMNAWTIGRNPDSWKNPQEFCPDHKFMESNIDYIGQNFELIPFGAGRREYAQV</sequence>
<evidence type="ECO:0000313" key="2">
    <source>
        <dbReference type="EnsemblPlants" id="MELO3C011933.2.1"/>
    </source>
</evidence>
<comment type="similarity">
    <text evidence="1">Belongs to the cytochrome P450 family.</text>
</comment>
<evidence type="ECO:0000256" key="1">
    <source>
        <dbReference type="ARBA" id="ARBA00010617"/>
    </source>
</evidence>
<dbReference type="GO" id="GO:0004497">
    <property type="term" value="F:monooxygenase activity"/>
    <property type="evidence" value="ECO:0007669"/>
    <property type="project" value="InterPro"/>
</dbReference>
<dbReference type="EnsemblPlants" id="MELO3C011933.2.1">
    <property type="protein sequence ID" value="MELO3C011933.2.1"/>
    <property type="gene ID" value="MELO3C011933.2"/>
</dbReference>
<dbReference type="GO" id="GO:0020037">
    <property type="term" value="F:heme binding"/>
    <property type="evidence" value="ECO:0007669"/>
    <property type="project" value="InterPro"/>
</dbReference>
<name>A0A9I9D237_CUCME</name>
<dbReference type="PANTHER" id="PTHR47950">
    <property type="entry name" value="CYTOCHROME P450, FAMILY 76, SUBFAMILY C, POLYPEPTIDE 5-RELATED"/>
    <property type="match status" value="1"/>
</dbReference>
<dbReference type="GO" id="GO:0016705">
    <property type="term" value="F:oxidoreductase activity, acting on paired donors, with incorporation or reduction of molecular oxygen"/>
    <property type="evidence" value="ECO:0007669"/>
    <property type="project" value="InterPro"/>
</dbReference>
<proteinExistence type="inferred from homology"/>
<dbReference type="Gramene" id="MELO3C011933.2.1">
    <property type="protein sequence ID" value="MELO3C011933.2.1"/>
    <property type="gene ID" value="MELO3C011933.2"/>
</dbReference>
<protein>
    <recommendedName>
        <fullName evidence="3">Cytochrome P450 71A1-like</fullName>
    </recommendedName>
</protein>
<reference evidence="2" key="1">
    <citation type="submission" date="2023-03" db="UniProtKB">
        <authorList>
            <consortium name="EnsemblPlants"/>
        </authorList>
    </citation>
    <scope>IDENTIFICATION</scope>
</reference>
<dbReference type="GO" id="GO:0005506">
    <property type="term" value="F:iron ion binding"/>
    <property type="evidence" value="ECO:0007669"/>
    <property type="project" value="InterPro"/>
</dbReference>
<dbReference type="AlphaFoldDB" id="A0A9I9D237"/>
<dbReference type="PANTHER" id="PTHR47950:SF44">
    <property type="entry name" value="CYTOCHROME P450, FAMILY 76, SUBFAMILY C, POLYPEPTIDE 5-RELATED"/>
    <property type="match status" value="1"/>
</dbReference>
<dbReference type="InterPro" id="IPR001128">
    <property type="entry name" value="Cyt_P450"/>
</dbReference>
<dbReference type="SUPFAM" id="SSF48264">
    <property type="entry name" value="Cytochrome P450"/>
    <property type="match status" value="1"/>
</dbReference>
<dbReference type="Gene3D" id="1.10.630.10">
    <property type="entry name" value="Cytochrome P450"/>
    <property type="match status" value="1"/>
</dbReference>
<dbReference type="InterPro" id="IPR036396">
    <property type="entry name" value="Cyt_P450_sf"/>
</dbReference>
<accession>A0A9I9D237</accession>
<organism evidence="2">
    <name type="scientific">Cucumis melo</name>
    <name type="common">Muskmelon</name>
    <dbReference type="NCBI Taxonomy" id="3656"/>
    <lineage>
        <taxon>Eukaryota</taxon>
        <taxon>Viridiplantae</taxon>
        <taxon>Streptophyta</taxon>
        <taxon>Embryophyta</taxon>
        <taxon>Tracheophyta</taxon>
        <taxon>Spermatophyta</taxon>
        <taxon>Magnoliopsida</taxon>
        <taxon>eudicotyledons</taxon>
        <taxon>Gunneridae</taxon>
        <taxon>Pentapetalae</taxon>
        <taxon>rosids</taxon>
        <taxon>fabids</taxon>
        <taxon>Cucurbitales</taxon>
        <taxon>Cucurbitaceae</taxon>
        <taxon>Benincaseae</taxon>
        <taxon>Cucumis</taxon>
    </lineage>
</organism>
<dbReference type="Pfam" id="PF00067">
    <property type="entry name" value="p450"/>
    <property type="match status" value="1"/>
</dbReference>